<name>A0A8B6FNQ9_MYTGA</name>
<evidence type="ECO:0000256" key="1">
    <source>
        <dbReference type="ARBA" id="ARBA00004141"/>
    </source>
</evidence>
<dbReference type="Gene3D" id="1.20.1070.10">
    <property type="entry name" value="Rhodopsin 7-helix transmembrane proteins"/>
    <property type="match status" value="1"/>
</dbReference>
<organism evidence="10 11">
    <name type="scientific">Mytilus galloprovincialis</name>
    <name type="common">Mediterranean mussel</name>
    <dbReference type="NCBI Taxonomy" id="29158"/>
    <lineage>
        <taxon>Eukaryota</taxon>
        <taxon>Metazoa</taxon>
        <taxon>Spiralia</taxon>
        <taxon>Lophotrochozoa</taxon>
        <taxon>Mollusca</taxon>
        <taxon>Bivalvia</taxon>
        <taxon>Autobranchia</taxon>
        <taxon>Pteriomorphia</taxon>
        <taxon>Mytilida</taxon>
        <taxon>Mytiloidea</taxon>
        <taxon>Mytilidae</taxon>
        <taxon>Mytilinae</taxon>
        <taxon>Mytilus</taxon>
    </lineage>
</organism>
<evidence type="ECO:0000259" key="9">
    <source>
        <dbReference type="PROSITE" id="PS50262"/>
    </source>
</evidence>
<feature type="transmembrane region" description="Helical" evidence="8">
    <location>
        <begin position="317"/>
        <end position="342"/>
    </location>
</feature>
<dbReference type="GO" id="GO:0004930">
    <property type="term" value="F:G protein-coupled receptor activity"/>
    <property type="evidence" value="ECO:0007669"/>
    <property type="project" value="UniProtKB-KW"/>
</dbReference>
<keyword evidence="4" id="KW-0297">G-protein coupled receptor</keyword>
<evidence type="ECO:0000256" key="4">
    <source>
        <dbReference type="ARBA" id="ARBA00023040"/>
    </source>
</evidence>
<keyword evidence="7" id="KW-0807">Transducer</keyword>
<gene>
    <name evidence="10" type="ORF">MGAL_10B044770</name>
</gene>
<accession>A0A8B6FNQ9</accession>
<feature type="domain" description="G-protein coupled receptors family 1 profile" evidence="9">
    <location>
        <begin position="35"/>
        <end position="340"/>
    </location>
</feature>
<reference evidence="10" key="1">
    <citation type="submission" date="2018-11" db="EMBL/GenBank/DDBJ databases">
        <authorList>
            <person name="Alioto T."/>
            <person name="Alioto T."/>
        </authorList>
    </citation>
    <scope>NUCLEOTIDE SEQUENCE</scope>
</reference>
<dbReference type="OrthoDB" id="10279822at2759"/>
<keyword evidence="5 8" id="KW-0472">Membrane</keyword>
<dbReference type="PANTHER" id="PTHR24238">
    <property type="entry name" value="G-PROTEIN COUPLED RECEPTOR"/>
    <property type="match status" value="1"/>
</dbReference>
<keyword evidence="2 8" id="KW-0812">Transmembrane</keyword>
<evidence type="ECO:0000256" key="8">
    <source>
        <dbReference type="SAM" id="Phobius"/>
    </source>
</evidence>
<keyword evidence="11" id="KW-1185">Reference proteome</keyword>
<keyword evidence="3 8" id="KW-1133">Transmembrane helix</keyword>
<evidence type="ECO:0000256" key="6">
    <source>
        <dbReference type="ARBA" id="ARBA00023170"/>
    </source>
</evidence>
<evidence type="ECO:0000256" key="2">
    <source>
        <dbReference type="ARBA" id="ARBA00022692"/>
    </source>
</evidence>
<dbReference type="Pfam" id="PF00001">
    <property type="entry name" value="7tm_1"/>
    <property type="match status" value="1"/>
</dbReference>
<dbReference type="InterPro" id="IPR017452">
    <property type="entry name" value="GPCR_Rhodpsn_7TM"/>
</dbReference>
<dbReference type="Proteomes" id="UP000596742">
    <property type="component" value="Unassembled WGS sequence"/>
</dbReference>
<sequence length="382" mass="44264">MSRKSFYDFIILDKDEYLLDVYKAGSVISYISMLMNIVVFGFMFRKSLLSPATILIQGLATADFLTAFSTYGFEPLFQTQYHCRKIMVPMCSLPYPYCSLSHHLSILSFTFHNVSYLITTCLGIQKVIAILFPIWTKFQLTNKKSVICCTVCFLLSITISIPRHFSYKLEKSNNVRNPHVCYGSIKSKGLLEYSSLYYLIIQTVLMTCCCLVMLMSAVFISYKLVTNKFRGRMTEQRRQERRSVIMVIIILVVFLITEVPKVILTLWWCYNFIACNFYNCGESLNLWLVRRYEGMMPWLLVVYTDLVSGDEGYRLDVAVFIMEGIKLFTIVGCISNFIIYIVMSTKMRNEIILLFRKCLTAVHMHKKGVNQIDRAGNNRTQN</sequence>
<dbReference type="PROSITE" id="PS50262">
    <property type="entry name" value="G_PROTEIN_RECEP_F1_2"/>
    <property type="match status" value="1"/>
</dbReference>
<comment type="caution">
    <text evidence="10">The sequence shown here is derived from an EMBL/GenBank/DDBJ whole genome shotgun (WGS) entry which is preliminary data.</text>
</comment>
<dbReference type="SUPFAM" id="SSF81321">
    <property type="entry name" value="Family A G protein-coupled receptor-like"/>
    <property type="match status" value="1"/>
</dbReference>
<keyword evidence="6" id="KW-0675">Receptor</keyword>
<feature type="transmembrane region" description="Helical" evidence="8">
    <location>
        <begin position="243"/>
        <end position="268"/>
    </location>
</feature>
<feature type="transmembrane region" description="Helical" evidence="8">
    <location>
        <begin position="21"/>
        <end position="44"/>
    </location>
</feature>
<feature type="transmembrane region" description="Helical" evidence="8">
    <location>
        <begin position="196"/>
        <end position="222"/>
    </location>
</feature>
<dbReference type="GO" id="GO:0016020">
    <property type="term" value="C:membrane"/>
    <property type="evidence" value="ECO:0007669"/>
    <property type="project" value="UniProtKB-SubCell"/>
</dbReference>
<dbReference type="AlphaFoldDB" id="A0A8B6FNQ9"/>
<evidence type="ECO:0000256" key="7">
    <source>
        <dbReference type="ARBA" id="ARBA00023224"/>
    </source>
</evidence>
<dbReference type="InterPro" id="IPR000276">
    <property type="entry name" value="GPCR_Rhodpsn"/>
</dbReference>
<evidence type="ECO:0000256" key="5">
    <source>
        <dbReference type="ARBA" id="ARBA00023136"/>
    </source>
</evidence>
<comment type="subcellular location">
    <subcellularLocation>
        <location evidence="1">Membrane</location>
        <topology evidence="1">Multi-pass membrane protein</topology>
    </subcellularLocation>
</comment>
<dbReference type="EMBL" id="UYJE01007069">
    <property type="protein sequence ID" value="VDI51500.1"/>
    <property type="molecule type" value="Genomic_DNA"/>
</dbReference>
<evidence type="ECO:0000313" key="10">
    <source>
        <dbReference type="EMBL" id="VDI51500.1"/>
    </source>
</evidence>
<feature type="transmembrane region" description="Helical" evidence="8">
    <location>
        <begin position="146"/>
        <end position="165"/>
    </location>
</feature>
<evidence type="ECO:0000313" key="11">
    <source>
        <dbReference type="Proteomes" id="UP000596742"/>
    </source>
</evidence>
<evidence type="ECO:0000256" key="3">
    <source>
        <dbReference type="ARBA" id="ARBA00022989"/>
    </source>
</evidence>
<proteinExistence type="predicted"/>
<protein>
    <recommendedName>
        <fullName evidence="9">G-protein coupled receptors family 1 profile domain-containing protein</fullName>
    </recommendedName>
</protein>
<feature type="transmembrane region" description="Helical" evidence="8">
    <location>
        <begin position="114"/>
        <end position="134"/>
    </location>
</feature>